<comment type="caution">
    <text evidence="1">The sequence shown here is derived from an EMBL/GenBank/DDBJ whole genome shotgun (WGS) entry which is preliminary data.</text>
</comment>
<dbReference type="Pfam" id="PF13830">
    <property type="entry name" value="DUF4192"/>
    <property type="match status" value="1"/>
</dbReference>
<dbReference type="AlphaFoldDB" id="A0A2A4AHR3"/>
<organism evidence="1 2">
    <name type="scientific">Corynebacterium accolens</name>
    <dbReference type="NCBI Taxonomy" id="38284"/>
    <lineage>
        <taxon>Bacteria</taxon>
        <taxon>Bacillati</taxon>
        <taxon>Actinomycetota</taxon>
        <taxon>Actinomycetes</taxon>
        <taxon>Mycobacteriales</taxon>
        <taxon>Corynebacteriaceae</taxon>
        <taxon>Corynebacterium</taxon>
    </lineage>
</organism>
<accession>A0A2A4AHR3</accession>
<protein>
    <submittedName>
        <fullName evidence="1">DUF4192 domain-containing protein</fullName>
    </submittedName>
</protein>
<dbReference type="Proteomes" id="UP000218690">
    <property type="component" value="Unassembled WGS sequence"/>
</dbReference>
<dbReference type="InterPro" id="IPR025447">
    <property type="entry name" value="DUF4192"/>
</dbReference>
<sequence>MAGGVAMSYPQIRPFWKTDPSVWPARSRIVSAMSKQDTHQHSYPPINTPGHLLANLPGVLGFYPTDSVVFLTFEPSPHGIALGPVARVDFADAKAATEEVWQTITTDRTEGVFAFFITQRPPSEVDTLAEWMYGLHKHNDGMDIDAAWHTPEIITGGSYEILFGAVNHEGKGPMKNWQEGKIPPLTSAPTMHHCVDKDFIPELTREELYAKLAPGNNQVGTVLGREIAERARAAAQQFREEIELYEDDPELALEEFLDDAWWQLRAVQDLHATLGDVEALETAATWLATTWSRDLVIEKLCERPDKAAILMLATAKTFEGVIRYNALVLYAIAQLQMERYQLAGPALNILLEEAPEHTFGNLVHQLYRKGLASQLTEALRHSSGVARSMALQARDGKVA</sequence>
<gene>
    <name evidence="1" type="ORF">COM45_09735</name>
</gene>
<evidence type="ECO:0000313" key="2">
    <source>
        <dbReference type="Proteomes" id="UP000218690"/>
    </source>
</evidence>
<name>A0A2A4AHR3_9CORY</name>
<reference evidence="1 2" key="1">
    <citation type="submission" date="2017-09" db="EMBL/GenBank/DDBJ databases">
        <title>Draft Genome Sequence of Corynebacterium accolens AH4003.</title>
        <authorList>
            <person name="Chen Y."/>
            <person name="Oosthuysen W.F."/>
            <person name="Kelley S."/>
            <person name="Horswill A."/>
        </authorList>
    </citation>
    <scope>NUCLEOTIDE SEQUENCE [LARGE SCALE GENOMIC DNA]</scope>
    <source>
        <strain evidence="1 2">AH4003</strain>
    </source>
</reference>
<proteinExistence type="predicted"/>
<dbReference type="EMBL" id="NWBP01000033">
    <property type="protein sequence ID" value="PCC81989.1"/>
    <property type="molecule type" value="Genomic_DNA"/>
</dbReference>
<evidence type="ECO:0000313" key="1">
    <source>
        <dbReference type="EMBL" id="PCC81989.1"/>
    </source>
</evidence>